<dbReference type="GO" id="GO:0019877">
    <property type="term" value="P:diaminopimelate biosynthetic process"/>
    <property type="evidence" value="ECO:0007669"/>
    <property type="project" value="UniProtKB-UniRule"/>
</dbReference>
<comment type="similarity">
    <text evidence="1 13">Belongs to the DapB family.</text>
</comment>
<dbReference type="GO" id="GO:0008839">
    <property type="term" value="F:4-hydroxy-tetrahydrodipicolinate reductase"/>
    <property type="evidence" value="ECO:0007669"/>
    <property type="project" value="UniProtKB-UniRule"/>
</dbReference>
<dbReference type="SUPFAM" id="SSF51735">
    <property type="entry name" value="NAD(P)-binding Rossmann-fold domains"/>
    <property type="match status" value="1"/>
</dbReference>
<evidence type="ECO:0000256" key="1">
    <source>
        <dbReference type="ARBA" id="ARBA00006642"/>
    </source>
</evidence>
<evidence type="ECO:0000256" key="11">
    <source>
        <dbReference type="ARBA" id="ARBA00049080"/>
    </source>
</evidence>
<feature type="binding site" evidence="13">
    <location>
        <begin position="91"/>
        <end position="93"/>
    </location>
    <ligand>
        <name>NAD(+)</name>
        <dbReference type="ChEBI" id="CHEBI:57540"/>
    </ligand>
</feature>
<keyword evidence="8 13" id="KW-0457">Lysine biosynthesis</keyword>
<dbReference type="Pfam" id="PF01113">
    <property type="entry name" value="DapB_N"/>
    <property type="match status" value="1"/>
</dbReference>
<dbReference type="InterPro" id="IPR022664">
    <property type="entry name" value="DapB_N_CS"/>
</dbReference>
<evidence type="ECO:0000256" key="8">
    <source>
        <dbReference type="ARBA" id="ARBA00023154"/>
    </source>
</evidence>
<evidence type="ECO:0000259" key="15">
    <source>
        <dbReference type="Pfam" id="PF05173"/>
    </source>
</evidence>
<comment type="function">
    <text evidence="13">Catalyzes the conversion of 4-hydroxy-tetrahydrodipicolinate (HTPA) to tetrahydrodipicolinate.</text>
</comment>
<feature type="domain" description="Dihydrodipicolinate reductase C-terminal" evidence="15">
    <location>
        <begin position="121"/>
        <end position="258"/>
    </location>
</feature>
<keyword evidence="5 13" id="KW-0220">Diaminopimelate biosynthesis</keyword>
<dbReference type="Gene3D" id="3.40.50.720">
    <property type="entry name" value="NAD(P)-binding Rossmann-like Domain"/>
    <property type="match status" value="1"/>
</dbReference>
<comment type="subcellular location">
    <subcellularLocation>
        <location evidence="13">Cytoplasm</location>
    </subcellularLocation>
</comment>
<dbReference type="InterPro" id="IPR022663">
    <property type="entry name" value="DapB_C"/>
</dbReference>
<keyword evidence="6 13" id="KW-0560">Oxidoreductase</keyword>
<feature type="domain" description="Dihydrodipicolinate reductase N-terminal" evidence="14">
    <location>
        <begin position="5"/>
        <end position="118"/>
    </location>
</feature>
<name>A0A975IT06_9CAUL</name>
<comment type="caution">
    <text evidence="13">Was originally thought to be a dihydrodipicolinate reductase (DHDPR), catalyzing the conversion of dihydrodipicolinate to tetrahydrodipicolinate. However, it was shown in E.coli that the substrate of the enzymatic reaction is not dihydrodipicolinate (DHDP) but in fact (2S,4S)-4-hydroxy-2,3,4,5-tetrahydrodipicolinic acid (HTPA), the product released by the DapA-catalyzed reaction.</text>
</comment>
<evidence type="ECO:0000256" key="2">
    <source>
        <dbReference type="ARBA" id="ARBA00022490"/>
    </source>
</evidence>
<reference evidence="16" key="1">
    <citation type="submission" date="2021-04" db="EMBL/GenBank/DDBJ databases">
        <title>The complete genome sequence of Caulobacter sp. S6.</title>
        <authorList>
            <person name="Tang Y."/>
            <person name="Ouyang W."/>
            <person name="Liu Q."/>
            <person name="Huang B."/>
            <person name="Guo Z."/>
            <person name="Lei P."/>
        </authorList>
    </citation>
    <scope>NUCLEOTIDE SEQUENCE</scope>
    <source>
        <strain evidence="16">S6</strain>
    </source>
</reference>
<dbReference type="EMBL" id="CP073078">
    <property type="protein sequence ID" value="QUD86283.1"/>
    <property type="molecule type" value="Genomic_DNA"/>
</dbReference>
<dbReference type="GO" id="GO:0051287">
    <property type="term" value="F:NAD binding"/>
    <property type="evidence" value="ECO:0007669"/>
    <property type="project" value="UniProtKB-UniRule"/>
</dbReference>
<comment type="catalytic activity">
    <reaction evidence="11 13">
        <text>(S)-2,3,4,5-tetrahydrodipicolinate + NADP(+) + H2O = (2S,4S)-4-hydroxy-2,3,4,5-tetrahydrodipicolinate + NADPH + H(+)</text>
        <dbReference type="Rhea" id="RHEA:35331"/>
        <dbReference type="ChEBI" id="CHEBI:15377"/>
        <dbReference type="ChEBI" id="CHEBI:15378"/>
        <dbReference type="ChEBI" id="CHEBI:16845"/>
        <dbReference type="ChEBI" id="CHEBI:57783"/>
        <dbReference type="ChEBI" id="CHEBI:58349"/>
        <dbReference type="ChEBI" id="CHEBI:67139"/>
        <dbReference type="EC" id="1.17.1.8"/>
    </reaction>
</comment>
<evidence type="ECO:0000256" key="6">
    <source>
        <dbReference type="ARBA" id="ARBA00023002"/>
    </source>
</evidence>
<feature type="binding site" evidence="13">
    <location>
        <begin position="11"/>
        <end position="16"/>
    </location>
    <ligand>
        <name>NAD(+)</name>
        <dbReference type="ChEBI" id="CHEBI:57540"/>
    </ligand>
</feature>
<dbReference type="Gene3D" id="3.30.360.10">
    <property type="entry name" value="Dihydrodipicolinate Reductase, domain 2"/>
    <property type="match status" value="1"/>
</dbReference>
<evidence type="ECO:0000256" key="3">
    <source>
        <dbReference type="ARBA" id="ARBA00022605"/>
    </source>
</evidence>
<evidence type="ECO:0000259" key="14">
    <source>
        <dbReference type="Pfam" id="PF01113"/>
    </source>
</evidence>
<dbReference type="RefSeq" id="WP_211936335.1">
    <property type="nucleotide sequence ID" value="NZ_CP073078.1"/>
</dbReference>
<evidence type="ECO:0000313" key="17">
    <source>
        <dbReference type="Proteomes" id="UP000676409"/>
    </source>
</evidence>
<evidence type="ECO:0000256" key="12">
    <source>
        <dbReference type="ARBA" id="ARBA00049396"/>
    </source>
</evidence>
<comment type="catalytic activity">
    <reaction evidence="12 13">
        <text>(S)-2,3,4,5-tetrahydrodipicolinate + NAD(+) + H2O = (2S,4S)-4-hydroxy-2,3,4,5-tetrahydrodipicolinate + NADH + H(+)</text>
        <dbReference type="Rhea" id="RHEA:35323"/>
        <dbReference type="ChEBI" id="CHEBI:15377"/>
        <dbReference type="ChEBI" id="CHEBI:15378"/>
        <dbReference type="ChEBI" id="CHEBI:16845"/>
        <dbReference type="ChEBI" id="CHEBI:57540"/>
        <dbReference type="ChEBI" id="CHEBI:57945"/>
        <dbReference type="ChEBI" id="CHEBI:67139"/>
        <dbReference type="EC" id="1.17.1.8"/>
    </reaction>
</comment>
<keyword evidence="17" id="KW-1185">Reference proteome</keyword>
<organism evidence="16 17">
    <name type="scientific">Phenylobacterium montanum</name>
    <dbReference type="NCBI Taxonomy" id="2823693"/>
    <lineage>
        <taxon>Bacteria</taxon>
        <taxon>Pseudomonadati</taxon>
        <taxon>Pseudomonadota</taxon>
        <taxon>Alphaproteobacteria</taxon>
        <taxon>Caulobacterales</taxon>
        <taxon>Caulobacteraceae</taxon>
        <taxon>Phenylobacterium</taxon>
    </lineage>
</organism>
<sequence length="264" mass="27201">MANPVRIGVSGALGRMGRAVAAVVRAEPGASLGPLADRPDRAGEAIEGAKLASFDELLAGSDVIVDFSTPAASLALARAAAQRGGPALVVGTTGLSPEEVSWLDEASERTAIVRSGNYSLGLNVLLGLVEQAARALQARDWDIEVSESHHRRKVDAPSGTALMLGEAAARGREVSLAQVAIRARDGVTGPRPEGGIGFSVVRGGGIIGEHAVSFAAEEEIITLAHSARDRGLFARGAVAAALWAAGRPPGLYDMMDVLGFREAR</sequence>
<dbReference type="InterPro" id="IPR000846">
    <property type="entry name" value="DapB_N"/>
</dbReference>
<dbReference type="GO" id="GO:0005829">
    <property type="term" value="C:cytosol"/>
    <property type="evidence" value="ECO:0007669"/>
    <property type="project" value="TreeGrafter"/>
</dbReference>
<feature type="active site" description="Proton donor" evidence="13">
    <location>
        <position position="153"/>
    </location>
</feature>
<feature type="binding site" evidence="13">
    <location>
        <begin position="159"/>
        <end position="160"/>
    </location>
    <ligand>
        <name>(S)-2,3,4,5-tetrahydrodipicolinate</name>
        <dbReference type="ChEBI" id="CHEBI:16845"/>
    </ligand>
</feature>
<evidence type="ECO:0000313" key="16">
    <source>
        <dbReference type="EMBL" id="QUD86283.1"/>
    </source>
</evidence>
<dbReference type="Proteomes" id="UP000676409">
    <property type="component" value="Chromosome"/>
</dbReference>
<dbReference type="InterPro" id="IPR023940">
    <property type="entry name" value="DHDPR_bac"/>
</dbReference>
<keyword evidence="3 13" id="KW-0028">Amino-acid biosynthesis</keyword>
<dbReference type="InterPro" id="IPR036291">
    <property type="entry name" value="NAD(P)-bd_dom_sf"/>
</dbReference>
<keyword evidence="2 13" id="KW-0963">Cytoplasm</keyword>
<feature type="binding site" evidence="13">
    <location>
        <begin position="115"/>
        <end position="118"/>
    </location>
    <ligand>
        <name>NAD(+)</name>
        <dbReference type="ChEBI" id="CHEBI:57540"/>
    </ligand>
</feature>
<feature type="binding site" evidence="13">
    <location>
        <position position="38"/>
    </location>
    <ligand>
        <name>NADP(+)</name>
        <dbReference type="ChEBI" id="CHEBI:58349"/>
    </ligand>
</feature>
<comment type="subunit">
    <text evidence="13">Homotetramer.</text>
</comment>
<dbReference type="GO" id="GO:0009089">
    <property type="term" value="P:lysine biosynthetic process via diaminopimelate"/>
    <property type="evidence" value="ECO:0007669"/>
    <property type="project" value="UniProtKB-UniRule"/>
</dbReference>
<dbReference type="Pfam" id="PF05173">
    <property type="entry name" value="DapB_C"/>
    <property type="match status" value="1"/>
</dbReference>
<comment type="pathway">
    <text evidence="9 13">Amino-acid biosynthesis; L-lysine biosynthesis via DAP pathway; (S)-tetrahydrodipicolinate from L-aspartate: step 4/4.</text>
</comment>
<dbReference type="HAMAP" id="MF_00102">
    <property type="entry name" value="DapB"/>
    <property type="match status" value="1"/>
</dbReference>
<protein>
    <recommendedName>
        <fullName evidence="10 13">4-hydroxy-tetrahydrodipicolinate reductase</fullName>
        <shortName evidence="13">HTPA reductase</shortName>
        <ecNumber evidence="10 13">1.17.1.8</ecNumber>
    </recommendedName>
</protein>
<dbReference type="GO" id="GO:0016726">
    <property type="term" value="F:oxidoreductase activity, acting on CH or CH2 groups, NAD or NADP as acceptor"/>
    <property type="evidence" value="ECO:0007669"/>
    <property type="project" value="UniProtKB-UniRule"/>
</dbReference>
<dbReference type="SUPFAM" id="SSF55347">
    <property type="entry name" value="Glyceraldehyde-3-phosphate dehydrogenase-like, C-terminal domain"/>
    <property type="match status" value="1"/>
</dbReference>
<evidence type="ECO:0000256" key="4">
    <source>
        <dbReference type="ARBA" id="ARBA00022857"/>
    </source>
</evidence>
<dbReference type="KEGG" id="caul:KCG34_14375"/>
<evidence type="ECO:0000256" key="13">
    <source>
        <dbReference type="HAMAP-Rule" id="MF_00102"/>
    </source>
</evidence>
<evidence type="ECO:0000256" key="7">
    <source>
        <dbReference type="ARBA" id="ARBA00023027"/>
    </source>
</evidence>
<accession>A0A975IT06</accession>
<dbReference type="PROSITE" id="PS01298">
    <property type="entry name" value="DAPB"/>
    <property type="match status" value="1"/>
</dbReference>
<dbReference type="PIRSF" id="PIRSF000161">
    <property type="entry name" value="DHPR"/>
    <property type="match status" value="1"/>
</dbReference>
<dbReference type="PANTHER" id="PTHR20836:SF0">
    <property type="entry name" value="4-HYDROXY-TETRAHYDRODIPICOLINATE REDUCTASE 1, CHLOROPLASTIC-RELATED"/>
    <property type="match status" value="1"/>
</dbReference>
<gene>
    <name evidence="13" type="primary">dapB</name>
    <name evidence="16" type="ORF">KCG34_14375</name>
</gene>
<feature type="binding site" evidence="13">
    <location>
        <position position="150"/>
    </location>
    <ligand>
        <name>(S)-2,3,4,5-tetrahydrodipicolinate</name>
        <dbReference type="ChEBI" id="CHEBI:16845"/>
    </ligand>
</feature>
<dbReference type="GO" id="GO:0050661">
    <property type="term" value="F:NADP binding"/>
    <property type="evidence" value="ECO:0007669"/>
    <property type="project" value="UniProtKB-UniRule"/>
</dbReference>
<keyword evidence="7 13" id="KW-0520">NAD</keyword>
<evidence type="ECO:0000256" key="10">
    <source>
        <dbReference type="ARBA" id="ARBA00038983"/>
    </source>
</evidence>
<evidence type="ECO:0000256" key="9">
    <source>
        <dbReference type="ARBA" id="ARBA00037922"/>
    </source>
</evidence>
<feature type="active site" description="Proton donor/acceptor" evidence="13">
    <location>
        <position position="149"/>
    </location>
</feature>
<dbReference type="PANTHER" id="PTHR20836">
    <property type="entry name" value="DIHYDRODIPICOLINATE REDUCTASE"/>
    <property type="match status" value="1"/>
</dbReference>
<dbReference type="CDD" id="cd02274">
    <property type="entry name" value="DHDPR_N"/>
    <property type="match status" value="1"/>
</dbReference>
<keyword evidence="4 13" id="KW-0521">NADP</keyword>
<proteinExistence type="inferred from homology"/>
<dbReference type="AlphaFoldDB" id="A0A975IT06"/>
<feature type="binding site" evidence="13">
    <location>
        <position position="37"/>
    </location>
    <ligand>
        <name>NAD(+)</name>
        <dbReference type="ChEBI" id="CHEBI:57540"/>
    </ligand>
</feature>
<dbReference type="EC" id="1.17.1.8" evidence="10 13"/>
<dbReference type="NCBIfam" id="TIGR00036">
    <property type="entry name" value="dapB"/>
    <property type="match status" value="1"/>
</dbReference>
<evidence type="ECO:0000256" key="5">
    <source>
        <dbReference type="ARBA" id="ARBA00022915"/>
    </source>
</evidence>